<dbReference type="VEuPathDB" id="TriTrypDB:LMJSD75_310014200"/>
<dbReference type="PROSITE" id="PS51419">
    <property type="entry name" value="RAB"/>
    <property type="match status" value="1"/>
</dbReference>
<evidence type="ECO:0000256" key="1">
    <source>
        <dbReference type="ARBA" id="ARBA00022741"/>
    </source>
</evidence>
<dbReference type="SUPFAM" id="SSF52540">
    <property type="entry name" value="P-loop containing nucleoside triphosphate hydrolases"/>
    <property type="match status" value="1"/>
</dbReference>
<dbReference type="GO" id="GO:0006886">
    <property type="term" value="P:intracellular protein transport"/>
    <property type="evidence" value="ECO:0000318"/>
    <property type="project" value="GO_Central"/>
</dbReference>
<dbReference type="InterPro" id="IPR027417">
    <property type="entry name" value="P-loop_NTPase"/>
</dbReference>
<evidence type="ECO:0000313" key="5">
    <source>
        <dbReference type="Proteomes" id="UP000000542"/>
    </source>
</evidence>
<feature type="compositionally biased region" description="Basic and acidic residues" evidence="3">
    <location>
        <begin position="459"/>
        <end position="474"/>
    </location>
</feature>
<keyword evidence="2" id="KW-0342">GTP-binding</keyword>
<name>Q4Q6H7_LEIMA</name>
<dbReference type="GeneID" id="5654014"/>
<dbReference type="PROSITE" id="PS51421">
    <property type="entry name" value="RAS"/>
    <property type="match status" value="1"/>
</dbReference>
<dbReference type="InterPro" id="IPR005225">
    <property type="entry name" value="Small_GTP-bd"/>
</dbReference>
<dbReference type="InterPro" id="IPR001806">
    <property type="entry name" value="Small_GTPase"/>
</dbReference>
<dbReference type="Pfam" id="PF00071">
    <property type="entry name" value="Ras"/>
    <property type="match status" value="1"/>
</dbReference>
<feature type="region of interest" description="Disordered" evidence="3">
    <location>
        <begin position="381"/>
        <end position="497"/>
    </location>
</feature>
<feature type="region of interest" description="Disordered" evidence="3">
    <location>
        <begin position="315"/>
        <end position="368"/>
    </location>
</feature>
<dbReference type="Proteomes" id="UP000000542">
    <property type="component" value="Chromosome 31"/>
</dbReference>
<protein>
    <submittedName>
        <fullName evidence="4">Putative ras-like small GTPases</fullName>
    </submittedName>
</protein>
<evidence type="ECO:0000256" key="3">
    <source>
        <dbReference type="SAM" id="MobiDB-lite"/>
    </source>
</evidence>
<dbReference type="OMA" id="IEHDIRQ"/>
<dbReference type="Gene3D" id="3.40.50.300">
    <property type="entry name" value="P-loop containing nucleotide triphosphate hydrolases"/>
    <property type="match status" value="1"/>
</dbReference>
<dbReference type="GO" id="GO:0005769">
    <property type="term" value="C:early endosome"/>
    <property type="evidence" value="ECO:0000318"/>
    <property type="project" value="GO_Central"/>
</dbReference>
<organism evidence="4 5">
    <name type="scientific">Leishmania major</name>
    <dbReference type="NCBI Taxonomy" id="5664"/>
    <lineage>
        <taxon>Eukaryota</taxon>
        <taxon>Discoba</taxon>
        <taxon>Euglenozoa</taxon>
        <taxon>Kinetoplastea</taxon>
        <taxon>Metakinetoplastina</taxon>
        <taxon>Trypanosomatida</taxon>
        <taxon>Trypanosomatidae</taxon>
        <taxon>Leishmaniinae</taxon>
        <taxon>Leishmania</taxon>
    </lineage>
</organism>
<sequence>MSSTGQHVNIGDADDYTYTEDPAGQRVKVPVSKEYVFKVVILGDYSVGKTSLIKRLLSIPASGASPRSHEDCSDMDDSVGDSDADDALATVTPTVGTDFYSLALPDVIPGASVRLQIWDTAGLEKYAASYESTLRNASFVICVFDVTNPSSLHSVVGRHLSIVADHVPHLDQSSIMVVANKIDIIVDVSTNSEALRSARKRARLPENAFVIAVDEEASMDTSDSSPDIFTSAEGASENAIVTSRKVQEEVFDLFTDVHYSEVSAKTKQHLREMLHAVCYALLRNSVGDNPNIQIPDGTPPSEVFAHTVLPPHSGAKCPTGASAGTFSAPQLDPAATKTPPAAVPRDSPTRGSLQPPPRTTPAPPAASWRSTEAISFDLSPTQFSSKAGFSPAEGSDGAIGKSGGDDSAPQRVGSGGDSPVDGSSTRLPTPRGNLAKAVDAGGVHLDLTAGSTEQGTGPNRKEDPKARKEREQTEMKAVLSCAGQRKVNPNGGGTDTGRSAAWLQNDADRMENNITLGLKKAGDAPSAARPAPVSSILDSHGVQGRCKGNQGTRGRDSDDDDDGARMQLQLKKRFAQIEHDIRQNAAAANQRAKKAKKKTKAKGKCNCCVL</sequence>
<dbReference type="RefSeq" id="XP_001685071.1">
    <property type="nucleotide sequence ID" value="XM_001685019.1"/>
</dbReference>
<dbReference type="STRING" id="5664.Q4Q6H7"/>
<dbReference type="SMART" id="SM00173">
    <property type="entry name" value="RAS"/>
    <property type="match status" value="1"/>
</dbReference>
<keyword evidence="5" id="KW-1185">Reference proteome</keyword>
<proteinExistence type="predicted"/>
<feature type="compositionally biased region" description="Pro residues" evidence="3">
    <location>
        <begin position="354"/>
        <end position="364"/>
    </location>
</feature>
<reference evidence="4 5" key="2">
    <citation type="journal article" date="2011" name="Genome Res.">
        <title>Chromosome and gene copy number variation allow major structural change between species and strains of Leishmania.</title>
        <authorList>
            <person name="Rogers M.B."/>
            <person name="Hilley J.D."/>
            <person name="Dickens N.J."/>
            <person name="Wilkes J."/>
            <person name="Bates P.A."/>
            <person name="Depledge D.P."/>
            <person name="Harris D."/>
            <person name="Her Y."/>
            <person name="Herzyk P."/>
            <person name="Imamura H."/>
            <person name="Otto T.D."/>
            <person name="Sanders M."/>
            <person name="Seeger K."/>
            <person name="Dujardin J.C."/>
            <person name="Berriman M."/>
            <person name="Smith D.F."/>
            <person name="Hertz-Fowler C."/>
            <person name="Mottram J.C."/>
        </authorList>
    </citation>
    <scope>NUCLEOTIDE SEQUENCE [LARGE SCALE GENOMIC DNA]</scope>
    <source>
        <strain evidence="5">MHOM/IL/81/Friedlin</strain>
    </source>
</reference>
<feature type="compositionally biased region" description="Low complexity" evidence="3">
    <location>
        <begin position="333"/>
        <end position="344"/>
    </location>
</feature>
<dbReference type="FunFam" id="3.40.50.300:FF:003289">
    <property type="entry name" value="Small GTP-binding rab protein, putative"/>
    <property type="match status" value="1"/>
</dbReference>
<dbReference type="GO" id="GO:0005525">
    <property type="term" value="F:GTP binding"/>
    <property type="evidence" value="ECO:0007669"/>
    <property type="project" value="UniProtKB-KW"/>
</dbReference>
<dbReference type="VEuPathDB" id="TriTrypDB:LMJFC_310016000"/>
<dbReference type="EMBL" id="FR796427">
    <property type="protein sequence ID" value="CAJ08273.1"/>
    <property type="molecule type" value="Genomic_DNA"/>
</dbReference>
<feature type="compositionally biased region" description="Low complexity" evidence="3">
    <location>
        <begin position="524"/>
        <end position="535"/>
    </location>
</feature>
<gene>
    <name evidence="4" type="ORF">LMJF_31_0860</name>
</gene>
<accession>Q4Q6H7</accession>
<dbReference type="InParanoid" id="Q4Q6H7"/>
<feature type="region of interest" description="Disordered" evidence="3">
    <location>
        <begin position="521"/>
        <end position="563"/>
    </location>
</feature>
<feature type="region of interest" description="Disordered" evidence="3">
    <location>
        <begin position="291"/>
        <end position="310"/>
    </location>
</feature>
<dbReference type="CDD" id="cd00154">
    <property type="entry name" value="Rab"/>
    <property type="match status" value="1"/>
</dbReference>
<evidence type="ECO:0000313" key="4">
    <source>
        <dbReference type="EMBL" id="CAJ08273.1"/>
    </source>
</evidence>
<dbReference type="PANTHER" id="PTHR24073">
    <property type="entry name" value="DRAB5-RELATED"/>
    <property type="match status" value="1"/>
</dbReference>
<dbReference type="PRINTS" id="PR00449">
    <property type="entry name" value="RASTRNSFRMNG"/>
</dbReference>
<dbReference type="eggNOG" id="KOG0094">
    <property type="taxonomic scope" value="Eukaryota"/>
</dbReference>
<dbReference type="NCBIfam" id="TIGR00231">
    <property type="entry name" value="small_GTP"/>
    <property type="match status" value="1"/>
</dbReference>
<dbReference type="VEuPathDB" id="TriTrypDB:LmjF.31.0860"/>
<dbReference type="SMART" id="SM00174">
    <property type="entry name" value="RHO"/>
    <property type="match status" value="1"/>
</dbReference>
<keyword evidence="1" id="KW-0547">Nucleotide-binding</keyword>
<dbReference type="GO" id="GO:0003924">
    <property type="term" value="F:GTPase activity"/>
    <property type="evidence" value="ECO:0000318"/>
    <property type="project" value="GO_Central"/>
</dbReference>
<dbReference type="KEGG" id="lma:LMJF_31_0860"/>
<dbReference type="PROSITE" id="PS51420">
    <property type="entry name" value="RHO"/>
    <property type="match status" value="1"/>
</dbReference>
<dbReference type="VEuPathDB" id="TriTrypDB:LMJLV39_310014500"/>
<dbReference type="SMART" id="SM00175">
    <property type="entry name" value="RAB"/>
    <property type="match status" value="1"/>
</dbReference>
<evidence type="ECO:0000256" key="2">
    <source>
        <dbReference type="ARBA" id="ARBA00023134"/>
    </source>
</evidence>
<dbReference type="AlphaFoldDB" id="Q4Q6H7"/>
<dbReference type="GO" id="GO:0012505">
    <property type="term" value="C:endomembrane system"/>
    <property type="evidence" value="ECO:0000318"/>
    <property type="project" value="GO_Central"/>
</dbReference>
<dbReference type="HOGENOM" id="CLU_447964_0_0_1"/>
<reference evidence="4 5" key="1">
    <citation type="journal article" date="2005" name="Science">
        <title>The genome of the kinetoplastid parasite, Leishmania major.</title>
        <authorList>
            <person name="Ivens A.C."/>
            <person name="Peacock C.S."/>
            <person name="Worthey E.A."/>
            <person name="Murphy L."/>
            <person name="Aggarwal G."/>
            <person name="Berriman M."/>
            <person name="Sisk E."/>
            <person name="Rajandream M.A."/>
            <person name="Adlem E."/>
            <person name="Aert R."/>
            <person name="Anupama A."/>
            <person name="Apostolou Z."/>
            <person name="Attipoe P."/>
            <person name="Bason N."/>
            <person name="Bauser C."/>
            <person name="Beck A."/>
            <person name="Beverley S.M."/>
            <person name="Bianchettin G."/>
            <person name="Borzym K."/>
            <person name="Bothe G."/>
            <person name="Bruschi C.V."/>
            <person name="Collins M."/>
            <person name="Cadag E."/>
            <person name="Ciarloni L."/>
            <person name="Clayton C."/>
            <person name="Coulson R.M."/>
            <person name="Cronin A."/>
            <person name="Cruz A.K."/>
            <person name="Davies R.M."/>
            <person name="De Gaudenzi J."/>
            <person name="Dobson D.E."/>
            <person name="Duesterhoeft A."/>
            <person name="Fazelina G."/>
            <person name="Fosker N."/>
            <person name="Frasch A.C."/>
            <person name="Fraser A."/>
            <person name="Fuchs M."/>
            <person name="Gabel C."/>
            <person name="Goble A."/>
            <person name="Goffeau A."/>
            <person name="Harris D."/>
            <person name="Hertz-Fowler C."/>
            <person name="Hilbert H."/>
            <person name="Horn D."/>
            <person name="Huang Y."/>
            <person name="Klages S."/>
            <person name="Knights A."/>
            <person name="Kube M."/>
            <person name="Larke N."/>
            <person name="Litvin L."/>
            <person name="Lord A."/>
            <person name="Louie T."/>
            <person name="Marra M."/>
            <person name="Masuy D."/>
            <person name="Matthews K."/>
            <person name="Michaeli S."/>
            <person name="Mottram J.C."/>
            <person name="Muller-Auer S."/>
            <person name="Munden H."/>
            <person name="Nelson S."/>
            <person name="Norbertczak H."/>
            <person name="Oliver K."/>
            <person name="O'neil S."/>
            <person name="Pentony M."/>
            <person name="Pohl T.M."/>
            <person name="Price C."/>
            <person name="Purnelle B."/>
            <person name="Quail M.A."/>
            <person name="Rabbinowitsch E."/>
            <person name="Reinhardt R."/>
            <person name="Rieger M."/>
            <person name="Rinta J."/>
            <person name="Robben J."/>
            <person name="Robertson L."/>
            <person name="Ruiz J.C."/>
            <person name="Rutter S."/>
            <person name="Saunders D."/>
            <person name="Schafer M."/>
            <person name="Schein J."/>
            <person name="Schwartz D.C."/>
            <person name="Seeger K."/>
            <person name="Seyler A."/>
            <person name="Sharp S."/>
            <person name="Shin H."/>
            <person name="Sivam D."/>
            <person name="Squares R."/>
            <person name="Squares S."/>
            <person name="Tosato V."/>
            <person name="Vogt C."/>
            <person name="Volckaert G."/>
            <person name="Wambutt R."/>
            <person name="Warren T."/>
            <person name="Wedler H."/>
            <person name="Woodward J."/>
            <person name="Zhou S."/>
            <person name="Zimmermann W."/>
            <person name="Smith D.F."/>
            <person name="Blackwell J.M."/>
            <person name="Stuart K.D."/>
            <person name="Barrell B."/>
            <person name="Myler P.J."/>
        </authorList>
    </citation>
    <scope>NUCLEOTIDE SEQUENCE [LARGE SCALE GENOMIC DNA]</scope>
    <source>
        <strain evidence="5">MHOM/IL/81/Friedlin</strain>
    </source>
</reference>